<proteinExistence type="predicted"/>
<dbReference type="GO" id="GO:0005829">
    <property type="term" value="C:cytosol"/>
    <property type="evidence" value="ECO:0007669"/>
    <property type="project" value="TreeGrafter"/>
</dbReference>
<evidence type="ECO:0000313" key="3">
    <source>
        <dbReference type="Proteomes" id="UP000636505"/>
    </source>
</evidence>
<evidence type="ECO:0000313" key="2">
    <source>
        <dbReference type="EMBL" id="MBE9079298.1"/>
    </source>
</evidence>
<dbReference type="SUPFAM" id="SSF56784">
    <property type="entry name" value="HAD-like"/>
    <property type="match status" value="1"/>
</dbReference>
<dbReference type="RefSeq" id="WP_193910117.1">
    <property type="nucleotide sequence ID" value="NZ_JADEXG010000052.1"/>
</dbReference>
<dbReference type="EMBL" id="JADEXG010000052">
    <property type="protein sequence ID" value="MBE9079298.1"/>
    <property type="molecule type" value="Genomic_DNA"/>
</dbReference>
<comment type="caution">
    <text evidence="2">The sequence shown here is derived from an EMBL/GenBank/DDBJ whole genome shotgun (WGS) entry which is preliminary data.</text>
</comment>
<keyword evidence="3" id="KW-1185">Reference proteome</keyword>
<dbReference type="InterPro" id="IPR023198">
    <property type="entry name" value="PGP-like_dom2"/>
</dbReference>
<dbReference type="Gene3D" id="3.40.50.1000">
    <property type="entry name" value="HAD superfamily/HAD-like"/>
    <property type="match status" value="1"/>
</dbReference>
<dbReference type="AlphaFoldDB" id="A0A8J7DDY9"/>
<evidence type="ECO:0000256" key="1">
    <source>
        <dbReference type="SAM" id="MobiDB-lite"/>
    </source>
</evidence>
<accession>A0A8J7DDY9</accession>
<dbReference type="GO" id="GO:0008967">
    <property type="term" value="F:phosphoglycolate phosphatase activity"/>
    <property type="evidence" value="ECO:0007669"/>
    <property type="project" value="TreeGrafter"/>
</dbReference>
<dbReference type="Pfam" id="PF13419">
    <property type="entry name" value="HAD_2"/>
    <property type="match status" value="1"/>
</dbReference>
<dbReference type="PANTHER" id="PTHR43434:SF1">
    <property type="entry name" value="PHOSPHOGLYCOLATE PHOSPHATASE"/>
    <property type="match status" value="1"/>
</dbReference>
<sequence>MQQPTGAGFQPVSPISLVDHPGTQANSARTSASSVVFCDFDGPIVDVSERYYRTYQTGLRAVQTKGSGPPLRVQALPKEQFWRMKRSRVEDGEIAVRSGLPESIVETFLQQVTRMVNHAHLLQWDRPQPTARASLALLKRHQVRLVLVTLRHPRQVEDFLSAHGLAAYVSEVYGVSDIMAAHANRVAQKVDLLKHAISQQSEFSTAAAWMIGDTEADIIAGQQAGLSTAALTCGTRSRSHLQTLHPTALHETLLAAVQAIIHQAQVKAA</sequence>
<name>A0A8J7DDY9_9CYAN</name>
<dbReference type="InterPro" id="IPR050155">
    <property type="entry name" value="HAD-like_hydrolase_sf"/>
</dbReference>
<dbReference type="SFLD" id="SFLDG01129">
    <property type="entry name" value="C1.5:_HAD__Beta-PGM__Phosphata"/>
    <property type="match status" value="1"/>
</dbReference>
<dbReference type="Gene3D" id="1.10.150.240">
    <property type="entry name" value="Putative phosphatase, domain 2"/>
    <property type="match status" value="1"/>
</dbReference>
<dbReference type="PANTHER" id="PTHR43434">
    <property type="entry name" value="PHOSPHOGLYCOLATE PHOSPHATASE"/>
    <property type="match status" value="1"/>
</dbReference>
<keyword evidence="2" id="KW-0378">Hydrolase</keyword>
<protein>
    <submittedName>
        <fullName evidence="2">HAD family hydrolase</fullName>
    </submittedName>
</protein>
<dbReference type="SFLD" id="SFLDS00003">
    <property type="entry name" value="Haloacid_Dehalogenase"/>
    <property type="match status" value="1"/>
</dbReference>
<dbReference type="InterPro" id="IPR041492">
    <property type="entry name" value="HAD_2"/>
</dbReference>
<dbReference type="GO" id="GO:0006281">
    <property type="term" value="P:DNA repair"/>
    <property type="evidence" value="ECO:0007669"/>
    <property type="project" value="TreeGrafter"/>
</dbReference>
<dbReference type="InterPro" id="IPR023214">
    <property type="entry name" value="HAD_sf"/>
</dbReference>
<feature type="region of interest" description="Disordered" evidence="1">
    <location>
        <begin position="1"/>
        <end position="25"/>
    </location>
</feature>
<organism evidence="2 3">
    <name type="scientific">Vasconcelosia minhoensis LEGE 07310</name>
    <dbReference type="NCBI Taxonomy" id="915328"/>
    <lineage>
        <taxon>Bacteria</taxon>
        <taxon>Bacillati</taxon>
        <taxon>Cyanobacteriota</taxon>
        <taxon>Cyanophyceae</taxon>
        <taxon>Nodosilineales</taxon>
        <taxon>Cymatolegaceae</taxon>
        <taxon>Vasconcelosia</taxon>
        <taxon>Vasconcelosia minhoensis</taxon>
    </lineage>
</organism>
<dbReference type="InterPro" id="IPR036412">
    <property type="entry name" value="HAD-like_sf"/>
</dbReference>
<dbReference type="Proteomes" id="UP000636505">
    <property type="component" value="Unassembled WGS sequence"/>
</dbReference>
<reference evidence="2" key="1">
    <citation type="submission" date="2020-10" db="EMBL/GenBank/DDBJ databases">
        <authorList>
            <person name="Castelo-Branco R."/>
            <person name="Eusebio N."/>
            <person name="Adriana R."/>
            <person name="Vieira A."/>
            <person name="Brugerolle De Fraissinette N."/>
            <person name="Rezende De Castro R."/>
            <person name="Schneider M.P."/>
            <person name="Vasconcelos V."/>
            <person name="Leao P.N."/>
        </authorList>
    </citation>
    <scope>NUCLEOTIDE SEQUENCE</scope>
    <source>
        <strain evidence="2">LEGE 07310</strain>
    </source>
</reference>
<gene>
    <name evidence="2" type="ORF">IQ241_18690</name>
</gene>